<feature type="transmembrane region" description="Helical" evidence="6">
    <location>
        <begin position="43"/>
        <end position="63"/>
    </location>
</feature>
<evidence type="ECO:0000256" key="5">
    <source>
        <dbReference type="ARBA" id="ARBA00023136"/>
    </source>
</evidence>
<keyword evidence="2" id="KW-1003">Cell membrane</keyword>
<feature type="transmembrane region" description="Helical" evidence="6">
    <location>
        <begin position="374"/>
        <end position="395"/>
    </location>
</feature>
<feature type="transmembrane region" description="Helical" evidence="6">
    <location>
        <begin position="249"/>
        <end position="268"/>
    </location>
</feature>
<organism evidence="7 8">
    <name type="scientific">Alicyclobacillus fodiniaquatilis</name>
    <dbReference type="NCBI Taxonomy" id="1661150"/>
    <lineage>
        <taxon>Bacteria</taxon>
        <taxon>Bacillati</taxon>
        <taxon>Bacillota</taxon>
        <taxon>Bacilli</taxon>
        <taxon>Bacillales</taxon>
        <taxon>Alicyclobacillaceae</taxon>
        <taxon>Alicyclobacillus</taxon>
    </lineage>
</organism>
<evidence type="ECO:0000313" key="8">
    <source>
        <dbReference type="Proteomes" id="UP001597079"/>
    </source>
</evidence>
<feature type="transmembrane region" description="Helical" evidence="6">
    <location>
        <begin position="346"/>
        <end position="368"/>
    </location>
</feature>
<keyword evidence="4 6" id="KW-1133">Transmembrane helix</keyword>
<dbReference type="InterPro" id="IPR036259">
    <property type="entry name" value="MFS_trans_sf"/>
</dbReference>
<reference evidence="8" key="1">
    <citation type="journal article" date="2019" name="Int. J. Syst. Evol. Microbiol.">
        <title>The Global Catalogue of Microorganisms (GCM) 10K type strain sequencing project: providing services to taxonomists for standard genome sequencing and annotation.</title>
        <authorList>
            <consortium name="The Broad Institute Genomics Platform"/>
            <consortium name="The Broad Institute Genome Sequencing Center for Infectious Disease"/>
            <person name="Wu L."/>
            <person name="Ma J."/>
        </authorList>
    </citation>
    <scope>NUCLEOTIDE SEQUENCE [LARGE SCALE GENOMIC DNA]</scope>
    <source>
        <strain evidence="8">CGMCC 1.12286</strain>
    </source>
</reference>
<feature type="transmembrane region" description="Helical" evidence="6">
    <location>
        <begin position="205"/>
        <end position="229"/>
    </location>
</feature>
<name>A0ABW4JFQ3_9BACL</name>
<dbReference type="RefSeq" id="WP_377941665.1">
    <property type="nucleotide sequence ID" value="NZ_JBHUCX010000014.1"/>
</dbReference>
<keyword evidence="5 6" id="KW-0472">Membrane</keyword>
<evidence type="ECO:0000256" key="6">
    <source>
        <dbReference type="SAM" id="Phobius"/>
    </source>
</evidence>
<accession>A0ABW4JFQ3</accession>
<dbReference type="SUPFAM" id="SSF103473">
    <property type="entry name" value="MFS general substrate transporter"/>
    <property type="match status" value="1"/>
</dbReference>
<feature type="transmembrane region" description="Helical" evidence="6">
    <location>
        <begin position="163"/>
        <end position="184"/>
    </location>
</feature>
<evidence type="ECO:0000256" key="4">
    <source>
        <dbReference type="ARBA" id="ARBA00022989"/>
    </source>
</evidence>
<keyword evidence="3 6" id="KW-0812">Transmembrane</keyword>
<dbReference type="CDD" id="cd06173">
    <property type="entry name" value="MFS_MefA_like"/>
    <property type="match status" value="1"/>
</dbReference>
<sequence>MFSVLRERAFRRFWFSQVSSQFGDGITKTALIYQITIISMNPFLISLVLLAEMLPGIVLGPLAGSFADKFSKKQILVSADLFRLVIVLLMIPALKSAGWLLALMLCKAIGTAFFMPARSAGIRQEVGEEKVSEAVGMVQSTASALRLLAPSIAGLLLVLQARWLIFVIDAATFLLSAAFLSGLPSMKVVREAADTDASFKAKWSFGFQFVWAQSWLLKLFLLSVPFSLAVGMNSTNMRVIVLQRFHVPVVQYGLMEGMLGAGAIIGALIATQLSRRRSSFVPLCLGMCLLGLTMVLIYPLNSWRLVVGTVPVFGWIAFLGIATATANVGFNTLLMKTAKPQMLGRVAAVSNSFTSLTVIVGVCSVGSLDHFVGVIGTTACAGGLLLLTLLALPFLKDLKHMDLAQQTVSDSSP</sequence>
<evidence type="ECO:0000256" key="1">
    <source>
        <dbReference type="ARBA" id="ARBA00004651"/>
    </source>
</evidence>
<dbReference type="Proteomes" id="UP001597079">
    <property type="component" value="Unassembled WGS sequence"/>
</dbReference>
<dbReference type="Gene3D" id="1.20.1250.20">
    <property type="entry name" value="MFS general substrate transporter like domains"/>
    <property type="match status" value="1"/>
</dbReference>
<keyword evidence="8" id="KW-1185">Reference proteome</keyword>
<proteinExistence type="predicted"/>
<gene>
    <name evidence="7" type="ORF">ACFSB2_04680</name>
</gene>
<feature type="transmembrane region" description="Helical" evidence="6">
    <location>
        <begin position="280"/>
        <end position="300"/>
    </location>
</feature>
<evidence type="ECO:0000256" key="2">
    <source>
        <dbReference type="ARBA" id="ARBA00022475"/>
    </source>
</evidence>
<dbReference type="Pfam" id="PF07690">
    <property type="entry name" value="MFS_1"/>
    <property type="match status" value="1"/>
</dbReference>
<dbReference type="PANTHER" id="PTHR23513:SF6">
    <property type="entry name" value="MAJOR FACILITATOR SUPERFAMILY ASSOCIATED DOMAIN-CONTAINING PROTEIN"/>
    <property type="match status" value="1"/>
</dbReference>
<comment type="caution">
    <text evidence="7">The sequence shown here is derived from an EMBL/GenBank/DDBJ whole genome shotgun (WGS) entry which is preliminary data.</text>
</comment>
<evidence type="ECO:0000313" key="7">
    <source>
        <dbReference type="EMBL" id="MFD1674005.1"/>
    </source>
</evidence>
<evidence type="ECO:0000256" key="3">
    <source>
        <dbReference type="ARBA" id="ARBA00022692"/>
    </source>
</evidence>
<feature type="transmembrane region" description="Helical" evidence="6">
    <location>
        <begin position="138"/>
        <end position="157"/>
    </location>
</feature>
<dbReference type="PANTHER" id="PTHR23513">
    <property type="entry name" value="INTEGRAL MEMBRANE EFFLUX PROTEIN-RELATED"/>
    <property type="match status" value="1"/>
</dbReference>
<feature type="transmembrane region" description="Helical" evidence="6">
    <location>
        <begin position="312"/>
        <end position="334"/>
    </location>
</feature>
<feature type="transmembrane region" description="Helical" evidence="6">
    <location>
        <begin position="75"/>
        <end position="93"/>
    </location>
</feature>
<dbReference type="InterPro" id="IPR011701">
    <property type="entry name" value="MFS"/>
</dbReference>
<protein>
    <submittedName>
        <fullName evidence="7">MFS transporter</fullName>
    </submittedName>
</protein>
<dbReference type="EMBL" id="JBHUCX010000014">
    <property type="protein sequence ID" value="MFD1674005.1"/>
    <property type="molecule type" value="Genomic_DNA"/>
</dbReference>
<comment type="subcellular location">
    <subcellularLocation>
        <location evidence="1">Cell membrane</location>
        <topology evidence="1">Multi-pass membrane protein</topology>
    </subcellularLocation>
</comment>